<reference evidence="2" key="1">
    <citation type="journal article" date="2019" name="Int. J. Syst. Evol. Microbiol.">
        <title>The Global Catalogue of Microorganisms (GCM) 10K type strain sequencing project: providing services to taxonomists for standard genome sequencing and annotation.</title>
        <authorList>
            <consortium name="The Broad Institute Genomics Platform"/>
            <consortium name="The Broad Institute Genome Sequencing Center for Infectious Disease"/>
            <person name="Wu L."/>
            <person name="Ma J."/>
        </authorList>
    </citation>
    <scope>NUCLEOTIDE SEQUENCE [LARGE SCALE GENOMIC DNA]</scope>
    <source>
        <strain evidence="2">JCM 17085</strain>
    </source>
</reference>
<evidence type="ECO:0000313" key="1">
    <source>
        <dbReference type="EMBL" id="GAA4086201.1"/>
    </source>
</evidence>
<dbReference type="RefSeq" id="WP_345100746.1">
    <property type="nucleotide sequence ID" value="NZ_BAABCV010000001.1"/>
</dbReference>
<gene>
    <name evidence="1" type="ORF">GCM10022392_03920</name>
</gene>
<name>A0ABP7WCR9_9SPHI</name>
<sequence length="130" mass="14534">METLNIVLSSAQICLLNQFPPAIANLLSDLFQPGTNNYLKLVYELQREFKGGGSPDISRISFDRIKYDAATAKGSFRTLLDISFTFGCEDVTTDKPDQTSEWTFTVNPAEKNMTLFSSPFAESRSTVDEF</sequence>
<dbReference type="Proteomes" id="UP001500841">
    <property type="component" value="Unassembled WGS sequence"/>
</dbReference>
<proteinExistence type="predicted"/>
<accession>A0ABP7WCR9</accession>
<dbReference type="EMBL" id="BAABCV010000001">
    <property type="protein sequence ID" value="GAA4086201.1"/>
    <property type="molecule type" value="Genomic_DNA"/>
</dbReference>
<evidence type="ECO:0000313" key="2">
    <source>
        <dbReference type="Proteomes" id="UP001500841"/>
    </source>
</evidence>
<protein>
    <submittedName>
        <fullName evidence="1">Uncharacterized protein</fullName>
    </submittedName>
</protein>
<comment type="caution">
    <text evidence="1">The sequence shown here is derived from an EMBL/GenBank/DDBJ whole genome shotgun (WGS) entry which is preliminary data.</text>
</comment>
<organism evidence="1 2">
    <name type="scientific">Mucilaginibacter panaciglaebae</name>
    <dbReference type="NCBI Taxonomy" id="502331"/>
    <lineage>
        <taxon>Bacteria</taxon>
        <taxon>Pseudomonadati</taxon>
        <taxon>Bacteroidota</taxon>
        <taxon>Sphingobacteriia</taxon>
        <taxon>Sphingobacteriales</taxon>
        <taxon>Sphingobacteriaceae</taxon>
        <taxon>Mucilaginibacter</taxon>
    </lineage>
</organism>
<keyword evidence="2" id="KW-1185">Reference proteome</keyword>